<dbReference type="AlphaFoldDB" id="A0A1B6I8Q1"/>
<gene>
    <name evidence="1" type="ORF">g.2595</name>
</gene>
<organism evidence="1">
    <name type="scientific">Homalodisca liturata</name>
    <dbReference type="NCBI Taxonomy" id="320908"/>
    <lineage>
        <taxon>Eukaryota</taxon>
        <taxon>Metazoa</taxon>
        <taxon>Ecdysozoa</taxon>
        <taxon>Arthropoda</taxon>
        <taxon>Hexapoda</taxon>
        <taxon>Insecta</taxon>
        <taxon>Pterygota</taxon>
        <taxon>Neoptera</taxon>
        <taxon>Paraneoptera</taxon>
        <taxon>Hemiptera</taxon>
        <taxon>Auchenorrhyncha</taxon>
        <taxon>Membracoidea</taxon>
        <taxon>Cicadellidae</taxon>
        <taxon>Cicadellinae</taxon>
        <taxon>Proconiini</taxon>
        <taxon>Homalodisca</taxon>
    </lineage>
</organism>
<reference evidence="1" key="1">
    <citation type="submission" date="2015-11" db="EMBL/GenBank/DDBJ databases">
        <title>De novo transcriptome assembly of four potential Pierce s Disease insect vectors from Arizona vineyards.</title>
        <authorList>
            <person name="Tassone E.E."/>
        </authorList>
    </citation>
    <scope>NUCLEOTIDE SEQUENCE</scope>
</reference>
<protein>
    <recommendedName>
        <fullName evidence="2">HAT C-terminal dimerisation domain-containing protein</fullName>
    </recommendedName>
</protein>
<dbReference type="InterPro" id="IPR052958">
    <property type="entry name" value="IFN-induced_PKR_regulator"/>
</dbReference>
<accession>A0A1B6I8Q1</accession>
<dbReference type="PANTHER" id="PTHR46289:SF14">
    <property type="entry name" value="DUF4371 DOMAIN-CONTAINING PROTEIN"/>
    <property type="match status" value="1"/>
</dbReference>
<name>A0A1B6I8Q1_9HEMI</name>
<dbReference type="InterPro" id="IPR012337">
    <property type="entry name" value="RNaseH-like_sf"/>
</dbReference>
<dbReference type="PANTHER" id="PTHR46289">
    <property type="entry name" value="52 KDA REPRESSOR OF THE INHIBITOR OF THE PROTEIN KINASE-LIKE PROTEIN-RELATED"/>
    <property type="match status" value="1"/>
</dbReference>
<dbReference type="SUPFAM" id="SSF53098">
    <property type="entry name" value="Ribonuclease H-like"/>
    <property type="match status" value="1"/>
</dbReference>
<dbReference type="EMBL" id="GECU01024419">
    <property type="protein sequence ID" value="JAS83287.1"/>
    <property type="molecule type" value="Transcribed_RNA"/>
</dbReference>
<feature type="non-terminal residue" evidence="1">
    <location>
        <position position="215"/>
    </location>
</feature>
<feature type="non-terminal residue" evidence="1">
    <location>
        <position position="1"/>
    </location>
</feature>
<proteinExistence type="predicted"/>
<sequence>CSVMVSELKGAVQEIPKYARNALRTPCFSHKLNLSLSKSNQVISIRNAIGTMKSCVTFFDDSPKRNTVLKTKLGHQLSGLCETRWIERHDGVLQYTVDLPKVIECLDEISEWADTSSSSMAVQLRAALTDPFFLVAVFCLSDVLATTLPVSKLLQKSSLTLDVATSEISNLVSVLSSRRENNVEHFKGIWKKIEDMTKILDVVIRISRRCIRQGF</sequence>
<evidence type="ECO:0000313" key="1">
    <source>
        <dbReference type="EMBL" id="JAS83287.1"/>
    </source>
</evidence>
<evidence type="ECO:0008006" key="2">
    <source>
        <dbReference type="Google" id="ProtNLM"/>
    </source>
</evidence>